<dbReference type="Proteomes" id="UP001629432">
    <property type="component" value="Unassembled WGS sequence"/>
</dbReference>
<name>A0ABW9E6B0_9BURK</name>
<dbReference type="EMBL" id="JAQQCF010000085">
    <property type="protein sequence ID" value="MFM0642562.1"/>
    <property type="molecule type" value="Genomic_DNA"/>
</dbReference>
<reference evidence="5 6" key="1">
    <citation type="journal article" date="2024" name="Chem. Sci.">
        <title>Discovery of megapolipeptins by genome mining of a Burkholderiales bacteria collection.</title>
        <authorList>
            <person name="Paulo B.S."/>
            <person name="Recchia M.J.J."/>
            <person name="Lee S."/>
            <person name="Fergusson C.H."/>
            <person name="Romanowski S.B."/>
            <person name="Hernandez A."/>
            <person name="Krull N."/>
            <person name="Liu D.Y."/>
            <person name="Cavanagh H."/>
            <person name="Bos A."/>
            <person name="Gray C.A."/>
            <person name="Murphy B.T."/>
            <person name="Linington R.G."/>
            <person name="Eustaquio A.S."/>
        </authorList>
    </citation>
    <scope>NUCLEOTIDE SEQUENCE [LARGE SCALE GENOMIC DNA]</scope>
    <source>
        <strain evidence="5 6">RL17-338-BIC-A</strain>
    </source>
</reference>
<keyword evidence="2 5" id="KW-0378">Hydrolase</keyword>
<comment type="similarity">
    <text evidence="1">Belongs to the 'GDXG' lipolytic enzyme family.</text>
</comment>
<evidence type="ECO:0000259" key="4">
    <source>
        <dbReference type="Pfam" id="PF07859"/>
    </source>
</evidence>
<dbReference type="PROSITE" id="PS01174">
    <property type="entry name" value="LIPASE_GDXG_SER"/>
    <property type="match status" value="1"/>
</dbReference>
<evidence type="ECO:0000256" key="1">
    <source>
        <dbReference type="ARBA" id="ARBA00010515"/>
    </source>
</evidence>
<accession>A0ABW9E6B0</accession>
<dbReference type="InterPro" id="IPR033140">
    <property type="entry name" value="Lipase_GDXG_put_SER_AS"/>
</dbReference>
<dbReference type="InterPro" id="IPR050300">
    <property type="entry name" value="GDXG_lipolytic_enzyme"/>
</dbReference>
<dbReference type="Pfam" id="PF07859">
    <property type="entry name" value="Abhydrolase_3"/>
    <property type="match status" value="1"/>
</dbReference>
<evidence type="ECO:0000313" key="6">
    <source>
        <dbReference type="Proteomes" id="UP001629432"/>
    </source>
</evidence>
<keyword evidence="6" id="KW-1185">Reference proteome</keyword>
<dbReference type="GO" id="GO:0016787">
    <property type="term" value="F:hydrolase activity"/>
    <property type="evidence" value="ECO:0007669"/>
    <property type="project" value="UniProtKB-KW"/>
</dbReference>
<dbReference type="InterPro" id="IPR029058">
    <property type="entry name" value="AB_hydrolase_fold"/>
</dbReference>
<feature type="domain" description="Alpha/beta hydrolase fold-3" evidence="4">
    <location>
        <begin position="90"/>
        <end position="295"/>
    </location>
</feature>
<dbReference type="Gene3D" id="3.40.50.1820">
    <property type="entry name" value="alpha/beta hydrolase"/>
    <property type="match status" value="1"/>
</dbReference>
<dbReference type="SUPFAM" id="SSF53474">
    <property type="entry name" value="alpha/beta-Hydrolases"/>
    <property type="match status" value="1"/>
</dbReference>
<proteinExistence type="inferred from homology"/>
<dbReference type="PANTHER" id="PTHR48081:SF8">
    <property type="entry name" value="ALPHA_BETA HYDROLASE FOLD-3 DOMAIN-CONTAINING PROTEIN-RELATED"/>
    <property type="match status" value="1"/>
</dbReference>
<dbReference type="RefSeq" id="WP_408341195.1">
    <property type="nucleotide sequence ID" value="NZ_JAQQCF010000085.1"/>
</dbReference>
<evidence type="ECO:0000256" key="3">
    <source>
        <dbReference type="PROSITE-ProRule" id="PRU10038"/>
    </source>
</evidence>
<feature type="active site" evidence="3">
    <location>
        <position position="168"/>
    </location>
</feature>
<organism evidence="5 6">
    <name type="scientific">Paraburkholderia metrosideri</name>
    <dbReference type="NCBI Taxonomy" id="580937"/>
    <lineage>
        <taxon>Bacteria</taxon>
        <taxon>Pseudomonadati</taxon>
        <taxon>Pseudomonadota</taxon>
        <taxon>Betaproteobacteria</taxon>
        <taxon>Burkholderiales</taxon>
        <taxon>Burkholderiaceae</taxon>
        <taxon>Paraburkholderia</taxon>
    </lineage>
</organism>
<dbReference type="PANTHER" id="PTHR48081">
    <property type="entry name" value="AB HYDROLASE SUPERFAMILY PROTEIN C4A8.06C"/>
    <property type="match status" value="1"/>
</dbReference>
<dbReference type="InterPro" id="IPR013094">
    <property type="entry name" value="AB_hydrolase_3"/>
</dbReference>
<gene>
    <name evidence="5" type="ORF">PQQ63_38480</name>
</gene>
<comment type="caution">
    <text evidence="5">The sequence shown here is derived from an EMBL/GenBank/DDBJ whole genome shotgun (WGS) entry which is preliminary data.</text>
</comment>
<evidence type="ECO:0000256" key="2">
    <source>
        <dbReference type="ARBA" id="ARBA00022801"/>
    </source>
</evidence>
<sequence length="322" mass="34507">MRNGTFSRPLGRRLELLAWLLKLSEKNSIETCTEAEIEADQKPMPRNLLTDWIFGARAAGVVISDSPRASDCPAIRLYVPDRRDAGCPGLLYFHGGGWVSGDPGLTDWWCSAFAAHTGTLVVSVDYRLAPRHRYPAALEDGYAALCWLHLHAVQLGIDVGQISVAGDSAGANLTAALCLYARDLGGPPISGQTLICPALDLTLSSPSMSEKAHAPLLTARAVSAYARHYLGDPALARNPLASPLLAENLSALPPALIQVAEHDPLRDDGWRYAARLRAAGVEVRVTEYAGAPHGLTTFSGLTRLSRHALEEACAASAIIFKQ</sequence>
<protein>
    <submittedName>
        <fullName evidence="5">Alpha/beta hydrolase</fullName>
    </submittedName>
</protein>
<evidence type="ECO:0000313" key="5">
    <source>
        <dbReference type="EMBL" id="MFM0642562.1"/>
    </source>
</evidence>